<dbReference type="InterPro" id="IPR054722">
    <property type="entry name" value="PolX-like_BBD"/>
</dbReference>
<dbReference type="PANTHER" id="PTHR42648">
    <property type="entry name" value="TRANSPOSASE, PUTATIVE-RELATED"/>
    <property type="match status" value="1"/>
</dbReference>
<protein>
    <recommendedName>
        <fullName evidence="4">Integrase catalytic domain-containing protein</fullName>
    </recommendedName>
</protein>
<dbReference type="Proteomes" id="UP001054252">
    <property type="component" value="Unassembled WGS sequence"/>
</dbReference>
<evidence type="ECO:0000256" key="3">
    <source>
        <dbReference type="ARBA" id="ARBA00022801"/>
    </source>
</evidence>
<dbReference type="Pfam" id="PF14223">
    <property type="entry name" value="Retrotran_gag_2"/>
    <property type="match status" value="1"/>
</dbReference>
<name>A0AAV5L6U5_9ROSI</name>
<dbReference type="SUPFAM" id="SSF53098">
    <property type="entry name" value="Ribonuclease H-like"/>
    <property type="match status" value="1"/>
</dbReference>
<evidence type="ECO:0000259" key="4">
    <source>
        <dbReference type="PROSITE" id="PS50994"/>
    </source>
</evidence>
<evidence type="ECO:0000256" key="1">
    <source>
        <dbReference type="ARBA" id="ARBA00022670"/>
    </source>
</evidence>
<dbReference type="Pfam" id="PF25597">
    <property type="entry name" value="SH3_retrovirus"/>
    <property type="match status" value="1"/>
</dbReference>
<dbReference type="InterPro" id="IPR039537">
    <property type="entry name" value="Retrotran_Ty1/copia-like"/>
</dbReference>
<dbReference type="AlphaFoldDB" id="A0AAV5L6U5"/>
<comment type="caution">
    <text evidence="5">The sequence shown here is derived from an EMBL/GenBank/DDBJ whole genome shotgun (WGS) entry which is preliminary data.</text>
</comment>
<dbReference type="Gene3D" id="3.30.420.10">
    <property type="entry name" value="Ribonuclease H-like superfamily/Ribonuclease H"/>
    <property type="match status" value="1"/>
</dbReference>
<dbReference type="GO" id="GO:0008233">
    <property type="term" value="F:peptidase activity"/>
    <property type="evidence" value="ECO:0007669"/>
    <property type="project" value="UniProtKB-KW"/>
</dbReference>
<dbReference type="InterPro" id="IPR036397">
    <property type="entry name" value="RNaseH_sf"/>
</dbReference>
<keyword evidence="2" id="KW-0479">Metal-binding</keyword>
<evidence type="ECO:0000256" key="2">
    <source>
        <dbReference type="ARBA" id="ARBA00022723"/>
    </source>
</evidence>
<dbReference type="InterPro" id="IPR013103">
    <property type="entry name" value="RVT_2"/>
</dbReference>
<evidence type="ECO:0000313" key="5">
    <source>
        <dbReference type="EMBL" id="GKV32823.1"/>
    </source>
</evidence>
<dbReference type="PROSITE" id="PS50994">
    <property type="entry name" value="INTEGRASE"/>
    <property type="match status" value="1"/>
</dbReference>
<accession>A0AAV5L6U5</accession>
<keyword evidence="1" id="KW-0645">Protease</keyword>
<proteinExistence type="predicted"/>
<dbReference type="Pfam" id="PF00665">
    <property type="entry name" value="rve"/>
    <property type="match status" value="1"/>
</dbReference>
<sequence>MLMENFLWSKEYWTVVEVGVPEPTAGADAAQRAEIEKEKLKNLKVKNYLFQAIDRAILETILNKSTSKTIWDSMKKKMMEIENKMRIHGENLEDVAIVEKILRSMTTKFSYVVCSIEESNDIEALSLDELQNSLLVYEWKINHQGKQDQACRANLNREESSNFAEHNEKNDDAFLFMVYHPKEVSKKNVWYLDTGCSNHMCGDKFAFLDLNEYFENKVKFGDNSTVVVKGKGKEKGYEILIKDGVCQVRDSKLGLIAKVKMTGNSKQHCDSFPKDRSLRAKWVLSLVHFDLCGPINPTSNGGKQYFITFVDDYSCKTWVYFLQTKSKALTAFKNFKVLAENEAGRFVKVLRTDRGGEFNVKEFAGFCESNGIKRQLTVAYTPQQSGVCERRNHTIINMVRSLISKNGLPKEFWPEAVNWSVHILNRSPTSPLLDIMPEEAWSGRKPAVDYFKIFGCIAYAHVPNQKRSKFGDKGGRCIFLGVSDQSKAYRLYNPITKKVIISRDVVFDEASTSSWTEKSGRQILADFENGEDLTVQKSGGQMQQNRGLTSADLKASRKVEEESLPVAEHNTRGNCDPLTYEEVVKEEKWQKAMAEEIVARMDTIRLVIALAAQNSWPIYRLDVKLAFLHGDLQEHVFVDQPPGYVKFGFEHKEGFQKCPYKPTLYIKFGDGGKLIIVGLCVDDIIYTGNDFGMLEKFKQSMKLEFDMTDLVNKEVKLMKDPGGRFVDGKLYKQIVGSMMYLTATRPDIMHGVSLISRYMEHPKELHLQTAKRILSFMVFNEATHCDFVYNRSRVCGSNFMCLSSCLVKKNSGRT</sequence>
<dbReference type="GO" id="GO:0046872">
    <property type="term" value="F:metal ion binding"/>
    <property type="evidence" value="ECO:0007669"/>
    <property type="project" value="UniProtKB-KW"/>
</dbReference>
<organism evidence="5 6">
    <name type="scientific">Rubroshorea leprosula</name>
    <dbReference type="NCBI Taxonomy" id="152421"/>
    <lineage>
        <taxon>Eukaryota</taxon>
        <taxon>Viridiplantae</taxon>
        <taxon>Streptophyta</taxon>
        <taxon>Embryophyta</taxon>
        <taxon>Tracheophyta</taxon>
        <taxon>Spermatophyta</taxon>
        <taxon>Magnoliopsida</taxon>
        <taxon>eudicotyledons</taxon>
        <taxon>Gunneridae</taxon>
        <taxon>Pentapetalae</taxon>
        <taxon>rosids</taxon>
        <taxon>malvids</taxon>
        <taxon>Malvales</taxon>
        <taxon>Dipterocarpaceae</taxon>
        <taxon>Rubroshorea</taxon>
    </lineage>
</organism>
<dbReference type="GO" id="GO:0003676">
    <property type="term" value="F:nucleic acid binding"/>
    <property type="evidence" value="ECO:0007669"/>
    <property type="project" value="InterPro"/>
</dbReference>
<dbReference type="Pfam" id="PF22936">
    <property type="entry name" value="Pol_BBD"/>
    <property type="match status" value="1"/>
</dbReference>
<feature type="domain" description="Integrase catalytic" evidence="4">
    <location>
        <begin position="269"/>
        <end position="445"/>
    </location>
</feature>
<keyword evidence="3" id="KW-0378">Hydrolase</keyword>
<dbReference type="Pfam" id="PF07727">
    <property type="entry name" value="RVT_2"/>
    <property type="match status" value="2"/>
</dbReference>
<dbReference type="EMBL" id="BPVZ01000097">
    <property type="protein sequence ID" value="GKV32823.1"/>
    <property type="molecule type" value="Genomic_DNA"/>
</dbReference>
<dbReference type="PANTHER" id="PTHR42648:SF18">
    <property type="entry name" value="RETROTRANSPOSON, UNCLASSIFIED-LIKE PROTEIN"/>
    <property type="match status" value="1"/>
</dbReference>
<dbReference type="InterPro" id="IPR057670">
    <property type="entry name" value="SH3_retrovirus"/>
</dbReference>
<reference evidence="5 6" key="1">
    <citation type="journal article" date="2021" name="Commun. Biol.">
        <title>The genome of Shorea leprosula (Dipterocarpaceae) highlights the ecological relevance of drought in aseasonal tropical rainforests.</title>
        <authorList>
            <person name="Ng K.K.S."/>
            <person name="Kobayashi M.J."/>
            <person name="Fawcett J.A."/>
            <person name="Hatakeyama M."/>
            <person name="Paape T."/>
            <person name="Ng C.H."/>
            <person name="Ang C.C."/>
            <person name="Tnah L.H."/>
            <person name="Lee C.T."/>
            <person name="Nishiyama T."/>
            <person name="Sese J."/>
            <person name="O'Brien M.J."/>
            <person name="Copetti D."/>
            <person name="Mohd Noor M.I."/>
            <person name="Ong R.C."/>
            <person name="Putra M."/>
            <person name="Sireger I.Z."/>
            <person name="Indrioko S."/>
            <person name="Kosugi Y."/>
            <person name="Izuno A."/>
            <person name="Isagi Y."/>
            <person name="Lee S.L."/>
            <person name="Shimizu K.K."/>
        </authorList>
    </citation>
    <scope>NUCLEOTIDE SEQUENCE [LARGE SCALE GENOMIC DNA]</scope>
    <source>
        <strain evidence="5">214</strain>
    </source>
</reference>
<dbReference type="InterPro" id="IPR001584">
    <property type="entry name" value="Integrase_cat-core"/>
</dbReference>
<gene>
    <name evidence="5" type="ORF">SLEP1_g41395</name>
</gene>
<dbReference type="GO" id="GO:0006508">
    <property type="term" value="P:proteolysis"/>
    <property type="evidence" value="ECO:0007669"/>
    <property type="project" value="UniProtKB-KW"/>
</dbReference>
<dbReference type="GO" id="GO:0015074">
    <property type="term" value="P:DNA integration"/>
    <property type="evidence" value="ECO:0007669"/>
    <property type="project" value="InterPro"/>
</dbReference>
<evidence type="ECO:0000313" key="6">
    <source>
        <dbReference type="Proteomes" id="UP001054252"/>
    </source>
</evidence>
<dbReference type="InterPro" id="IPR012337">
    <property type="entry name" value="RNaseH-like_sf"/>
</dbReference>
<keyword evidence="6" id="KW-1185">Reference proteome</keyword>